<dbReference type="Gene3D" id="6.10.340.10">
    <property type="match status" value="1"/>
</dbReference>
<dbReference type="SMART" id="SM00304">
    <property type="entry name" value="HAMP"/>
    <property type="match status" value="2"/>
</dbReference>
<dbReference type="CDD" id="cd00130">
    <property type="entry name" value="PAS"/>
    <property type="match status" value="1"/>
</dbReference>
<name>A0A1V1PCU7_9BACT</name>
<evidence type="ECO:0000313" key="7">
    <source>
        <dbReference type="EMBL" id="ETR72630.1"/>
    </source>
</evidence>
<dbReference type="Gene3D" id="3.30.450.20">
    <property type="entry name" value="PAS domain"/>
    <property type="match status" value="1"/>
</dbReference>
<dbReference type="Proteomes" id="UP000189670">
    <property type="component" value="Unassembled WGS sequence"/>
</dbReference>
<comment type="similarity">
    <text evidence="2">Belongs to the methyl-accepting chemotaxis (MCP) protein family.</text>
</comment>
<dbReference type="PANTHER" id="PTHR32089:SF112">
    <property type="entry name" value="LYSOZYME-LIKE PROTEIN-RELATED"/>
    <property type="match status" value="1"/>
</dbReference>
<evidence type="ECO:0000313" key="8">
    <source>
        <dbReference type="Proteomes" id="UP000189670"/>
    </source>
</evidence>
<evidence type="ECO:0000256" key="2">
    <source>
        <dbReference type="ARBA" id="ARBA00029447"/>
    </source>
</evidence>
<dbReference type="PRINTS" id="PR00260">
    <property type="entry name" value="CHEMTRNSDUCR"/>
</dbReference>
<accession>A0A1V1PCU7</accession>
<proteinExistence type="inferred from homology"/>
<dbReference type="GO" id="GO:0004888">
    <property type="term" value="F:transmembrane signaling receptor activity"/>
    <property type="evidence" value="ECO:0007669"/>
    <property type="project" value="InterPro"/>
</dbReference>
<dbReference type="InterPro" id="IPR003660">
    <property type="entry name" value="HAMP_dom"/>
</dbReference>
<dbReference type="PROSITE" id="PS50112">
    <property type="entry name" value="PAS"/>
    <property type="match status" value="1"/>
</dbReference>
<reference evidence="8" key="1">
    <citation type="submission" date="2012-11" db="EMBL/GenBank/DDBJ databases">
        <authorList>
            <person name="Lucero-Rivera Y.E."/>
            <person name="Tovar-Ramirez D."/>
        </authorList>
    </citation>
    <scope>NUCLEOTIDE SEQUENCE [LARGE SCALE GENOMIC DNA]</scope>
    <source>
        <strain evidence="8">Araruama</strain>
    </source>
</reference>
<dbReference type="Pfam" id="PF13426">
    <property type="entry name" value="PAS_9"/>
    <property type="match status" value="1"/>
</dbReference>
<feature type="transmembrane region" description="Helical" evidence="4">
    <location>
        <begin position="80"/>
        <end position="104"/>
    </location>
</feature>
<keyword evidence="4" id="KW-1133">Transmembrane helix</keyword>
<dbReference type="SUPFAM" id="SSF55785">
    <property type="entry name" value="PYP-like sensor domain (PAS domain)"/>
    <property type="match status" value="1"/>
</dbReference>
<dbReference type="GO" id="GO:0016020">
    <property type="term" value="C:membrane"/>
    <property type="evidence" value="ECO:0007669"/>
    <property type="project" value="InterPro"/>
</dbReference>
<evidence type="ECO:0000259" key="6">
    <source>
        <dbReference type="PROSITE" id="PS50112"/>
    </source>
</evidence>
<dbReference type="GO" id="GO:0007165">
    <property type="term" value="P:signal transduction"/>
    <property type="evidence" value="ECO:0007669"/>
    <property type="project" value="UniProtKB-KW"/>
</dbReference>
<dbReference type="InterPro" id="IPR004089">
    <property type="entry name" value="MCPsignal_dom"/>
</dbReference>
<dbReference type="AlphaFoldDB" id="A0A1V1PCU7"/>
<dbReference type="PANTHER" id="PTHR32089">
    <property type="entry name" value="METHYL-ACCEPTING CHEMOTAXIS PROTEIN MCPB"/>
    <property type="match status" value="1"/>
</dbReference>
<dbReference type="PROSITE" id="PS50111">
    <property type="entry name" value="CHEMOTAXIS_TRANSDUC_2"/>
    <property type="match status" value="1"/>
</dbReference>
<organism evidence="7 8">
    <name type="scientific">Candidatus Magnetoglobus multicellularis str. Araruama</name>
    <dbReference type="NCBI Taxonomy" id="890399"/>
    <lineage>
        <taxon>Bacteria</taxon>
        <taxon>Pseudomonadati</taxon>
        <taxon>Thermodesulfobacteriota</taxon>
        <taxon>Desulfobacteria</taxon>
        <taxon>Desulfobacterales</taxon>
        <taxon>Desulfobacteraceae</taxon>
        <taxon>Candidatus Magnetoglobus</taxon>
    </lineage>
</organism>
<keyword evidence="4" id="KW-0472">Membrane</keyword>
<feature type="domain" description="PAS" evidence="6">
    <location>
        <begin position="197"/>
        <end position="246"/>
    </location>
</feature>
<keyword evidence="4" id="KW-0812">Transmembrane</keyword>
<dbReference type="Pfam" id="PF05227">
    <property type="entry name" value="CHASE3"/>
    <property type="match status" value="1"/>
</dbReference>
<dbReference type="InterPro" id="IPR004090">
    <property type="entry name" value="Chemotax_Me-accpt_rcpt"/>
</dbReference>
<keyword evidence="1 3" id="KW-0807">Transducer</keyword>
<dbReference type="InterPro" id="IPR000014">
    <property type="entry name" value="PAS"/>
</dbReference>
<sequence>MKSLLDSWKKNVFEPAVDLRKQVGQTKTMHDIEVFVGQAKGKEYIDEFREVMNEFVREESSLMKQRTESRDKKIRRTDQTIILCLIVSILLGIFLSIFITSSIINQLGCDPSLLSNAAKKIARGEMPEKLNAKNEESVANCLDHMAEELENLLNEFNAIVNKIGLGILTYRGDDTKFEGAYQGLIKGANSIVDIVIEIVDSAVIPIMIINKNFDISFMNKAGCQLLGMNQNDIASKKCYEIIKTNDCRTDNCACAQAMNTSQKIVREATAQLSNNQSLEIDYYGLPLKTSDGSLVGAFEFIIDQTDIRRSKNYQESEVNKLSLTLNKVAEGDLSLRYTPSTNNAVSEEVSNNFTNISKALNAMISKIEKVNNYQTVEVDNLSAMLQKIANGDMNQTYIPSNADEDTVDVHKNFSNISNAINTTVQKIAKVSSYQEKEVAKLTDMLELVSKGDITQQYQVTEADNDTGEAYTNFKTIADALNQTLADLSQIIQTVKEYAENVANSSNDLSTTSGFLSENSDEVSAKTTSVAAAVEQMSNNISSMASSTEEISVNANEVSSTTNKMSENMNSVAAAVEESTMSINEIGKAAKDGAKISIHATSLANNATSVMNILGDAAKEIGEVTEVIKRIADQTNLLALNATIEAASAGDAGRGFAVVANEIKKLANQSAQAAENISKRIEGVQTNTIDAIKSIEQVTDVIKQINESVTLISTSVDDQTEATKEISNNVSQVSSGAKQISLFIEEVANGLVDMSKNSSEVAYATNDVSSNVQLVERSVSESNNNIKKVSESAKHLADIASQLRELVSTFNV</sequence>
<dbReference type="Pfam" id="PF00015">
    <property type="entry name" value="MCPsignal"/>
    <property type="match status" value="1"/>
</dbReference>
<dbReference type="EMBL" id="ATBP01000128">
    <property type="protein sequence ID" value="ETR72630.1"/>
    <property type="molecule type" value="Genomic_DNA"/>
</dbReference>
<evidence type="ECO:0000256" key="1">
    <source>
        <dbReference type="ARBA" id="ARBA00023224"/>
    </source>
</evidence>
<evidence type="ECO:0000256" key="4">
    <source>
        <dbReference type="SAM" id="Phobius"/>
    </source>
</evidence>
<evidence type="ECO:0000259" key="5">
    <source>
        <dbReference type="PROSITE" id="PS50111"/>
    </source>
</evidence>
<feature type="domain" description="Methyl-accepting transducer" evidence="5">
    <location>
        <begin position="518"/>
        <end position="754"/>
    </location>
</feature>
<dbReference type="SMART" id="SM00283">
    <property type="entry name" value="MA"/>
    <property type="match status" value="1"/>
</dbReference>
<dbReference type="InterPro" id="IPR035965">
    <property type="entry name" value="PAS-like_dom_sf"/>
</dbReference>
<dbReference type="Gene3D" id="1.10.287.950">
    <property type="entry name" value="Methyl-accepting chemotaxis protein"/>
    <property type="match status" value="1"/>
</dbReference>
<comment type="caution">
    <text evidence="7">The sequence shown here is derived from an EMBL/GenBank/DDBJ whole genome shotgun (WGS) entry which is preliminary data.</text>
</comment>
<dbReference type="GO" id="GO:0006935">
    <property type="term" value="P:chemotaxis"/>
    <property type="evidence" value="ECO:0007669"/>
    <property type="project" value="InterPro"/>
</dbReference>
<dbReference type="SUPFAM" id="SSF58104">
    <property type="entry name" value="Methyl-accepting chemotaxis protein (MCP) signaling domain"/>
    <property type="match status" value="1"/>
</dbReference>
<dbReference type="SMART" id="SM00091">
    <property type="entry name" value="PAS"/>
    <property type="match status" value="1"/>
</dbReference>
<evidence type="ECO:0000256" key="3">
    <source>
        <dbReference type="PROSITE-ProRule" id="PRU00284"/>
    </source>
</evidence>
<gene>
    <name evidence="7" type="ORF">OMM_01568</name>
</gene>
<dbReference type="InterPro" id="IPR007891">
    <property type="entry name" value="CHASE3"/>
</dbReference>
<protein>
    <submittedName>
        <fullName evidence="7">Methyl-accepting chemotaxis protein</fullName>
    </submittedName>
</protein>